<dbReference type="AlphaFoldDB" id="A0A5S5MFD1"/>
<dbReference type="Pfam" id="PF00656">
    <property type="entry name" value="Peptidase_C14"/>
    <property type="match status" value="1"/>
</dbReference>
<dbReference type="InterPro" id="IPR011600">
    <property type="entry name" value="Pept_C14_caspase"/>
</dbReference>
<sequence length="521" mass="59628">MNRGADYVSTTIGHYRETVRLAMNIENIFAVIIGIEDYSYSKAPHDMKGVDFARNDAIAFQDCIKEVFGITDDNIQIWLDSDANRTRIENDLPYFIQGLRADDTLIFYYAGHGFHKEGENRITAWDTHPNNLSNTTISLSEILFEPLKKSNCKKALVFIDACSTFLNDILPSRDVISNMTTSEFEQFIQSKDHTALYLASSPGQPSFPSTTLQHGIWTYHLIEALKGNAKMALTRDEWITDVSLKDYLSFAIPEYIREKTTISKQQQPYAIISAGHTFEIVRIKRNEESFNWEKFNLDIKEAYLRNEDSAPIKYLPGFQKKKGHFIPDNHSSKVSEFIQRLLTEDIKSESKIVYDRAKSILGLKRKEISRDTYEGSANVDCDLFRMEWDSEQNPLDPSEYLLSRIVKLRVPPSQLPNDFDDIFPVKPDEFVIPIRGEMEFDYIADQFEDLSEQIDGTFEEDEDSGLISLTSNEGTQFVVNLELNEFIIIPNNGSGCLQLLNTVSSEMGKLLEFTSNSFLIE</sequence>
<accession>A0A5S5MFD1</accession>
<feature type="domain" description="Peptidase C14 caspase" evidence="1">
    <location>
        <begin position="29"/>
        <end position="230"/>
    </location>
</feature>
<dbReference type="EMBL" id="VDMB01000012">
    <property type="protein sequence ID" value="TYT74389.1"/>
    <property type="molecule type" value="Genomic_DNA"/>
</dbReference>
<reference evidence="2 3" key="1">
    <citation type="submission" date="2019-06" db="EMBL/GenBank/DDBJ databases">
        <title>Desulfobotulus mexicanus sp. nov., a novel sulfate-reducing bacterium isolated from the sediment of an alkaline crater lake in Mexico.</title>
        <authorList>
            <person name="Hirschler-Rea A."/>
        </authorList>
    </citation>
    <scope>NUCLEOTIDE SEQUENCE [LARGE SCALE GENOMIC DNA]</scope>
    <source>
        <strain evidence="2 3">PAR22N</strain>
    </source>
</reference>
<dbReference type="Gene3D" id="3.40.50.1460">
    <property type="match status" value="1"/>
</dbReference>
<dbReference type="SUPFAM" id="SSF52129">
    <property type="entry name" value="Caspase-like"/>
    <property type="match status" value="1"/>
</dbReference>
<comment type="caution">
    <text evidence="2">The sequence shown here is derived from an EMBL/GenBank/DDBJ whole genome shotgun (WGS) entry which is preliminary data.</text>
</comment>
<evidence type="ECO:0000313" key="3">
    <source>
        <dbReference type="Proteomes" id="UP000321899"/>
    </source>
</evidence>
<evidence type="ECO:0000313" key="2">
    <source>
        <dbReference type="EMBL" id="TYT74389.1"/>
    </source>
</evidence>
<dbReference type="InterPro" id="IPR029030">
    <property type="entry name" value="Caspase-like_dom_sf"/>
</dbReference>
<dbReference type="GO" id="GO:0006508">
    <property type="term" value="P:proteolysis"/>
    <property type="evidence" value="ECO:0007669"/>
    <property type="project" value="InterPro"/>
</dbReference>
<gene>
    <name evidence="2" type="ORF">FIM25_10540</name>
</gene>
<name>A0A5S5MFD1_9BACT</name>
<dbReference type="Proteomes" id="UP000321899">
    <property type="component" value="Unassembled WGS sequence"/>
</dbReference>
<dbReference type="PANTHER" id="PTHR48104">
    <property type="entry name" value="METACASPASE-4"/>
    <property type="match status" value="1"/>
</dbReference>
<protein>
    <submittedName>
        <fullName evidence="2">Caspase family protein</fullName>
    </submittedName>
</protein>
<dbReference type="OrthoDB" id="9816009at2"/>
<proteinExistence type="predicted"/>
<dbReference type="InterPro" id="IPR050452">
    <property type="entry name" value="Metacaspase"/>
</dbReference>
<organism evidence="2 3">
    <name type="scientific">Desulfobotulus mexicanus</name>
    <dbReference type="NCBI Taxonomy" id="2586642"/>
    <lineage>
        <taxon>Bacteria</taxon>
        <taxon>Pseudomonadati</taxon>
        <taxon>Thermodesulfobacteriota</taxon>
        <taxon>Desulfobacteria</taxon>
        <taxon>Desulfobacterales</taxon>
        <taxon>Desulfobacteraceae</taxon>
        <taxon>Desulfobotulus</taxon>
    </lineage>
</organism>
<dbReference type="RefSeq" id="WP_139449042.1">
    <property type="nucleotide sequence ID" value="NZ_VDMB01000012.1"/>
</dbReference>
<evidence type="ECO:0000259" key="1">
    <source>
        <dbReference type="Pfam" id="PF00656"/>
    </source>
</evidence>
<dbReference type="GO" id="GO:0005737">
    <property type="term" value="C:cytoplasm"/>
    <property type="evidence" value="ECO:0007669"/>
    <property type="project" value="TreeGrafter"/>
</dbReference>
<keyword evidence="3" id="KW-1185">Reference proteome</keyword>
<dbReference type="PANTHER" id="PTHR48104:SF30">
    <property type="entry name" value="METACASPASE-1"/>
    <property type="match status" value="1"/>
</dbReference>
<dbReference type="GO" id="GO:0004197">
    <property type="term" value="F:cysteine-type endopeptidase activity"/>
    <property type="evidence" value="ECO:0007669"/>
    <property type="project" value="InterPro"/>
</dbReference>